<dbReference type="PANTHER" id="PTHR12338:SF5">
    <property type="entry name" value="ANTIGEN 43-RELATED"/>
    <property type="match status" value="1"/>
</dbReference>
<dbReference type="NCBIfam" id="TIGR01901">
    <property type="entry name" value="adhes_NPXG"/>
    <property type="match status" value="1"/>
</dbReference>
<evidence type="ECO:0000256" key="2">
    <source>
        <dbReference type="SAM" id="SignalP"/>
    </source>
</evidence>
<evidence type="ECO:0000259" key="3">
    <source>
        <dbReference type="SMART" id="SM00912"/>
    </source>
</evidence>
<feature type="region of interest" description="Disordered" evidence="1">
    <location>
        <begin position="974"/>
        <end position="1005"/>
    </location>
</feature>
<dbReference type="OrthoDB" id="218680at2"/>
<feature type="compositionally biased region" description="Polar residues" evidence="1">
    <location>
        <begin position="984"/>
        <end position="995"/>
    </location>
</feature>
<evidence type="ECO:0000313" key="5">
    <source>
        <dbReference type="Proteomes" id="UP000268908"/>
    </source>
</evidence>
<dbReference type="Proteomes" id="UP000268908">
    <property type="component" value="Unassembled WGS sequence"/>
</dbReference>
<feature type="compositionally biased region" description="Basic residues" evidence="1">
    <location>
        <begin position="996"/>
        <end position="1005"/>
    </location>
</feature>
<dbReference type="InterPro" id="IPR008638">
    <property type="entry name" value="FhaB/CdiA-like_TPS"/>
</dbReference>
<protein>
    <submittedName>
        <fullName evidence="4">Filamentous hemagglutinin family protein</fullName>
    </submittedName>
</protein>
<accession>A0A497XEY2</accession>
<dbReference type="InterPro" id="IPR012334">
    <property type="entry name" value="Pectin_lyas_fold"/>
</dbReference>
<dbReference type="PANTHER" id="PTHR12338">
    <property type="entry name" value="AUTOTRANSPORTER"/>
    <property type="match status" value="1"/>
</dbReference>
<sequence>MGHRRAPHFIGRGTILAAALAGCFAVGPAWSATAADLARLANGTASFNQVGKLLTVTNSSGAILEWNRFGIPAGEAVRFIQSSASSSVLNRVLAGGGLSAIYGSLSSNGKVWLVNPAGILVGPGGTVDTAGFVASTLAVRDADFLAGRLTFSGAGGDVTNQGSITTPAGGSVYLIGANVGNEGIINSPRGEVILAAGQTVNLVDTATPGIKVEITGAAGNTTNLGTIAAEAGRIGMAGVVVRNSGLLNASSAVAQGGKVFLRASRDAYVDGNGRIVATGTRGGRVEVLGDTVTLTDRARIDASGERGGGRIMVGGDYQGRNPAVRNAQRTYFGPNSRLVADAKKVGDGGTVIVWADDTTRAYGDISARGGAEGGDGGFVEVSGKQTLDFTGFADRRAPRGKAGMLLLDPAEITIDSAYWTTIDSALSGGPVTIDTSGGGGIEVVPGIYTSLNSGNLTLRSRGSSAYGAESGHIKFNNAKMTIGGSFSAYAGWDGASNVTSGYGDIVMDATSTLWVSNVGSNVTFKAGRNIFASLVKAPTGTIDVFTRGRIVDNNGTFTDNFVADTVYLYSTGMSSLDGIAISADVNAFYIEAEVSGGNFGGIDIRQTNAGMEPSYVRLADFSTTPGYGNVRYQTAGNANLDSNIYDFSAAKGSISFTANGAVAAGSDIGNWVTGGTLSVSAGSSMNVVGAISSNAKQLSLAAGGDLMIYNGVTSTGGDLLLSAGGLLGIDAPLAATDGAGALYDIAMSGNTVHFRGGGIDPFSAANVSVIGQQVMIENVVGAQFNVDIAAGGNISIGAGGYVDAGNNASLTTIFGDIVLEDGAQVLATNHVYLDLFGGASRVVLNGKPDNPNPSTILAAYAGGPGRVNIAFQNRASGGIIIDGVETDTTEVGHSGFFVNGEPAVLGLGLNLFYGLAIYTYESPAVTALVQAFGDGSAACHFRGTCSGVYTPDAYAAVTTEQSFTLFGGQTTGGGENQFGGTQGSTQQEPQLQFRRTGTRKVGRCT</sequence>
<comment type="caution">
    <text evidence="4">The sequence shown here is derived from an EMBL/GenBank/DDBJ whole genome shotgun (WGS) entry which is preliminary data.</text>
</comment>
<dbReference type="SMART" id="SM00912">
    <property type="entry name" value="Haemagg_act"/>
    <property type="match status" value="1"/>
</dbReference>
<dbReference type="AlphaFoldDB" id="A0A497XEY2"/>
<feature type="chain" id="PRO_5019853191" evidence="2">
    <location>
        <begin position="35"/>
        <end position="1005"/>
    </location>
</feature>
<feature type="domain" description="Filamentous haemagglutinin FhaB/tRNA nuclease CdiA-like TPS" evidence="3">
    <location>
        <begin position="41"/>
        <end position="143"/>
    </location>
</feature>
<reference evidence="4 5" key="1">
    <citation type="submission" date="2018-10" db="EMBL/GenBank/DDBJ databases">
        <title>Genomic Encyclopedia of Type Strains, Phase IV (KMG-IV): sequencing the most valuable type-strain genomes for metagenomic binning, comparative biology and taxonomic classification.</title>
        <authorList>
            <person name="Goeker M."/>
        </authorList>
    </citation>
    <scope>NUCLEOTIDE SEQUENCE [LARGE SCALE GENOMIC DNA]</scope>
    <source>
        <strain evidence="4 5">DSM 26916</strain>
    </source>
</reference>
<dbReference type="EMBL" id="RCCI01000005">
    <property type="protein sequence ID" value="RLJ64727.1"/>
    <property type="molecule type" value="Genomic_DNA"/>
</dbReference>
<dbReference type="InterPro" id="IPR050909">
    <property type="entry name" value="Bact_Autotransporter_VF"/>
</dbReference>
<dbReference type="PROSITE" id="PS51257">
    <property type="entry name" value="PROKAR_LIPOPROTEIN"/>
    <property type="match status" value="1"/>
</dbReference>
<evidence type="ECO:0000256" key="1">
    <source>
        <dbReference type="SAM" id="MobiDB-lite"/>
    </source>
</evidence>
<feature type="signal peptide" evidence="2">
    <location>
        <begin position="1"/>
        <end position="34"/>
    </location>
</feature>
<proteinExistence type="predicted"/>
<dbReference type="Gene3D" id="2.160.20.10">
    <property type="entry name" value="Single-stranded right-handed beta-helix, Pectin lyase-like"/>
    <property type="match status" value="1"/>
</dbReference>
<organism evidence="4 5">
    <name type="scientific">Sulfurisoma sediminicola</name>
    <dbReference type="NCBI Taxonomy" id="1381557"/>
    <lineage>
        <taxon>Bacteria</taxon>
        <taxon>Pseudomonadati</taxon>
        <taxon>Pseudomonadota</taxon>
        <taxon>Betaproteobacteria</taxon>
        <taxon>Nitrosomonadales</taxon>
        <taxon>Sterolibacteriaceae</taxon>
        <taxon>Sulfurisoma</taxon>
    </lineage>
</organism>
<name>A0A497XEY2_9PROT</name>
<dbReference type="Pfam" id="PF05860">
    <property type="entry name" value="TPS"/>
    <property type="match status" value="1"/>
</dbReference>
<evidence type="ECO:0000313" key="4">
    <source>
        <dbReference type="EMBL" id="RLJ64727.1"/>
    </source>
</evidence>
<gene>
    <name evidence="4" type="ORF">DFR35_1373</name>
</gene>
<keyword evidence="5" id="KW-1185">Reference proteome</keyword>
<dbReference type="SUPFAM" id="SSF51126">
    <property type="entry name" value="Pectin lyase-like"/>
    <property type="match status" value="1"/>
</dbReference>
<dbReference type="InterPro" id="IPR011050">
    <property type="entry name" value="Pectin_lyase_fold/virulence"/>
</dbReference>
<keyword evidence="2" id="KW-0732">Signal</keyword>